<dbReference type="STRING" id="1391654.AKJ09_06156"/>
<protein>
    <recommendedName>
        <fullName evidence="4">Lipoprotein</fullName>
    </recommendedName>
</protein>
<gene>
    <name evidence="2" type="ORF">AKJ09_06156</name>
</gene>
<accession>A0A0K1Q176</accession>
<proteinExistence type="predicted"/>
<evidence type="ECO:0008006" key="4">
    <source>
        <dbReference type="Google" id="ProtNLM"/>
    </source>
</evidence>
<dbReference type="EMBL" id="CP012333">
    <property type="protein sequence ID" value="AKU99492.1"/>
    <property type="molecule type" value="Genomic_DNA"/>
</dbReference>
<sequence length="287" mass="29108">MSAVLRTGALVALLTIALAATGCAGTSADDAESGQDALYRVPSGAKEGEVREVILSNVPALSRDAAERSRGEVDAVVKSWHVHYVTQEGFRGVMMYGADDEGMVRLAFVVDDTAQSLVVVEPDEDDTEEGALSEVAAKPQAALPPAMLAWFSDEFARLGKLAAQASNDSGGVRTQTTLDVGWKCAARATTMILAMASSFVISPAGAVIASAVEAAAWGDFGNAAVIGVVGGTPVAMQASAKAGIRQAGKVLGTLGGVGAVGLLGVGLVLAPKATLDALVPPQCKKEG</sequence>
<evidence type="ECO:0000256" key="1">
    <source>
        <dbReference type="SAM" id="SignalP"/>
    </source>
</evidence>
<feature type="chain" id="PRO_5005466430" description="Lipoprotein" evidence="1">
    <location>
        <begin position="20"/>
        <end position="287"/>
    </location>
</feature>
<evidence type="ECO:0000313" key="2">
    <source>
        <dbReference type="EMBL" id="AKU99492.1"/>
    </source>
</evidence>
<organism evidence="2 3">
    <name type="scientific">Labilithrix luteola</name>
    <dbReference type="NCBI Taxonomy" id="1391654"/>
    <lineage>
        <taxon>Bacteria</taxon>
        <taxon>Pseudomonadati</taxon>
        <taxon>Myxococcota</taxon>
        <taxon>Polyangia</taxon>
        <taxon>Polyangiales</taxon>
        <taxon>Labilitrichaceae</taxon>
        <taxon>Labilithrix</taxon>
    </lineage>
</organism>
<dbReference type="AlphaFoldDB" id="A0A0K1Q176"/>
<dbReference type="KEGG" id="llu:AKJ09_06156"/>
<name>A0A0K1Q176_9BACT</name>
<keyword evidence="3" id="KW-1185">Reference proteome</keyword>
<keyword evidence="1" id="KW-0732">Signal</keyword>
<evidence type="ECO:0000313" key="3">
    <source>
        <dbReference type="Proteomes" id="UP000064967"/>
    </source>
</evidence>
<feature type="signal peptide" evidence="1">
    <location>
        <begin position="1"/>
        <end position="19"/>
    </location>
</feature>
<reference evidence="2 3" key="1">
    <citation type="submission" date="2015-08" db="EMBL/GenBank/DDBJ databases">
        <authorList>
            <person name="Babu N.S."/>
            <person name="Beckwith C.J."/>
            <person name="Beseler K.G."/>
            <person name="Brison A."/>
            <person name="Carone J.V."/>
            <person name="Caskin T.P."/>
            <person name="Diamond M."/>
            <person name="Durham M.E."/>
            <person name="Foxe J.M."/>
            <person name="Go M."/>
            <person name="Henderson B.A."/>
            <person name="Jones I.B."/>
            <person name="McGettigan J.A."/>
            <person name="Micheletti S.J."/>
            <person name="Nasrallah M.E."/>
            <person name="Ortiz D."/>
            <person name="Piller C.R."/>
            <person name="Privatt S.R."/>
            <person name="Schneider S.L."/>
            <person name="Sharp S."/>
            <person name="Smith T.C."/>
            <person name="Stanton J.D."/>
            <person name="Ullery H.E."/>
            <person name="Wilson R.J."/>
            <person name="Serrano M.G."/>
            <person name="Buck G."/>
            <person name="Lee V."/>
            <person name="Wang Y."/>
            <person name="Carvalho R."/>
            <person name="Voegtly L."/>
            <person name="Shi R."/>
            <person name="Duckworth R."/>
            <person name="Johnson A."/>
            <person name="Loviza R."/>
            <person name="Walstead R."/>
            <person name="Shah Z."/>
            <person name="Kiflezghi M."/>
            <person name="Wade K."/>
            <person name="Ball S.L."/>
            <person name="Bradley K.W."/>
            <person name="Asai D.J."/>
            <person name="Bowman C.A."/>
            <person name="Russell D.A."/>
            <person name="Pope W.H."/>
            <person name="Jacobs-Sera D."/>
            <person name="Hendrix R.W."/>
            <person name="Hatfull G.F."/>
        </authorList>
    </citation>
    <scope>NUCLEOTIDE SEQUENCE [LARGE SCALE GENOMIC DNA]</scope>
    <source>
        <strain evidence="2 3">DSM 27648</strain>
    </source>
</reference>
<dbReference type="Proteomes" id="UP000064967">
    <property type="component" value="Chromosome"/>
</dbReference>
<dbReference type="PROSITE" id="PS51257">
    <property type="entry name" value="PROKAR_LIPOPROTEIN"/>
    <property type="match status" value="1"/>
</dbReference>